<dbReference type="EMBL" id="KB632258">
    <property type="protein sequence ID" value="ERL90823.1"/>
    <property type="molecule type" value="Genomic_DNA"/>
</dbReference>
<evidence type="ECO:0000313" key="2">
    <source>
        <dbReference type="EMBL" id="ERL90823.1"/>
    </source>
</evidence>
<reference evidence="1 3" key="1">
    <citation type="journal article" date="2013" name="Genome Biol.">
        <title>Draft genome of the mountain pine beetle, Dendroctonus ponderosae Hopkins, a major forest pest.</title>
        <authorList>
            <person name="Keeling C.I."/>
            <person name="Yuen M.M."/>
            <person name="Liao N.Y."/>
            <person name="Docking T.R."/>
            <person name="Chan S.K."/>
            <person name="Taylor G.A."/>
            <person name="Palmquist D.L."/>
            <person name="Jackman S.D."/>
            <person name="Nguyen A."/>
            <person name="Li M."/>
            <person name="Henderson H."/>
            <person name="Janes J.K."/>
            <person name="Zhao Y."/>
            <person name="Pandoh P."/>
            <person name="Moore R."/>
            <person name="Sperling F.A."/>
            <person name="Huber D.P."/>
            <person name="Birol I."/>
            <person name="Jones S.J."/>
            <person name="Bohlmann J."/>
        </authorList>
    </citation>
    <scope>NUCLEOTIDE SEQUENCE</scope>
</reference>
<dbReference type="HOGENOM" id="CLU_2963155_0_0_1"/>
<dbReference type="EMBL" id="KB741099">
    <property type="protein sequence ID" value="ENN73882.1"/>
    <property type="molecule type" value="Genomic_DNA"/>
</dbReference>
<dbReference type="AlphaFoldDB" id="N6U5M3"/>
<sequence>MKDPEGFMQYVDKEMHERVPKRYIRDMQDPFQFYVEQKFVQISISERNRYRCINTFCFK</sequence>
<evidence type="ECO:0000313" key="1">
    <source>
        <dbReference type="EMBL" id="ENN73882.1"/>
    </source>
</evidence>
<proteinExistence type="predicted"/>
<dbReference type="Proteomes" id="UP000030742">
    <property type="component" value="Unassembled WGS sequence"/>
</dbReference>
<name>N6U5M3_DENPD</name>
<accession>N6U5M3</accession>
<organism evidence="1">
    <name type="scientific">Dendroctonus ponderosae</name>
    <name type="common">Mountain pine beetle</name>
    <dbReference type="NCBI Taxonomy" id="77166"/>
    <lineage>
        <taxon>Eukaryota</taxon>
        <taxon>Metazoa</taxon>
        <taxon>Ecdysozoa</taxon>
        <taxon>Arthropoda</taxon>
        <taxon>Hexapoda</taxon>
        <taxon>Insecta</taxon>
        <taxon>Pterygota</taxon>
        <taxon>Neoptera</taxon>
        <taxon>Endopterygota</taxon>
        <taxon>Coleoptera</taxon>
        <taxon>Polyphaga</taxon>
        <taxon>Cucujiformia</taxon>
        <taxon>Curculionidae</taxon>
        <taxon>Scolytinae</taxon>
        <taxon>Dendroctonus</taxon>
    </lineage>
</organism>
<evidence type="ECO:0000313" key="3">
    <source>
        <dbReference type="Proteomes" id="UP000030742"/>
    </source>
</evidence>
<protein>
    <submittedName>
        <fullName evidence="1">Uncharacterized protein</fullName>
    </submittedName>
</protein>
<gene>
    <name evidence="2" type="ORF">D910_08169</name>
    <name evidence="1" type="ORF">YQE_09519</name>
</gene>
<feature type="non-terminal residue" evidence="1">
    <location>
        <position position="1"/>
    </location>
</feature>